<evidence type="ECO:0000313" key="3">
    <source>
        <dbReference type="Proteomes" id="UP001185706"/>
    </source>
</evidence>
<name>A0AAE4SX31_9CORY</name>
<dbReference type="Proteomes" id="UP001185706">
    <property type="component" value="Unassembled WGS sequence"/>
</dbReference>
<evidence type="ECO:0000256" key="1">
    <source>
        <dbReference type="SAM" id="Phobius"/>
    </source>
</evidence>
<comment type="caution">
    <text evidence="2">The sequence shown here is derived from an EMBL/GenBank/DDBJ whole genome shotgun (WGS) entry which is preliminary data.</text>
</comment>
<feature type="transmembrane region" description="Helical" evidence="1">
    <location>
        <begin position="107"/>
        <end position="126"/>
    </location>
</feature>
<proteinExistence type="predicted"/>
<reference evidence="2" key="1">
    <citation type="submission" date="2023-08" db="EMBL/GenBank/DDBJ databases">
        <title>Genomic characterization of the C. tuberculostearicum species complex, a ubiquitous member of the human skin microbiome.</title>
        <authorList>
            <person name="Ahmed N."/>
            <person name="Deming C."/>
            <person name="Conlan S."/>
            <person name="Segre J."/>
        </authorList>
    </citation>
    <scope>NUCLEOTIDE SEQUENCE</scope>
    <source>
        <strain evidence="2">CTNIH22</strain>
    </source>
</reference>
<evidence type="ECO:0000313" key="2">
    <source>
        <dbReference type="EMBL" id="MDV2419704.1"/>
    </source>
</evidence>
<gene>
    <name evidence="2" type="ORF">RAE03_07950</name>
</gene>
<protein>
    <submittedName>
        <fullName evidence="2">Uncharacterized protein</fullName>
    </submittedName>
</protein>
<feature type="transmembrane region" description="Helical" evidence="1">
    <location>
        <begin position="77"/>
        <end position="95"/>
    </location>
</feature>
<keyword evidence="1" id="KW-0472">Membrane</keyword>
<feature type="transmembrane region" description="Helical" evidence="1">
    <location>
        <begin position="14"/>
        <end position="35"/>
    </location>
</feature>
<dbReference type="EMBL" id="JAVBIB010000011">
    <property type="protein sequence ID" value="MDV2419704.1"/>
    <property type="molecule type" value="Genomic_DNA"/>
</dbReference>
<dbReference type="RefSeq" id="WP_259887187.1">
    <property type="nucleotide sequence ID" value="NZ_CP073090.1"/>
</dbReference>
<sequence length="130" mass="13493">MASSSTAPQSGPPMALRVGGAFMAVAFVLMLFALISVFTDGWGSDFAWTYSKVAIVVAALIVGAFSTMSKSQAGSRAQVAALAVSIVIIAASRFIPGDILFTQPQIWVVLYAGFAVLCALVLRCSAMPQA</sequence>
<feature type="transmembrane region" description="Helical" evidence="1">
    <location>
        <begin position="47"/>
        <end position="65"/>
    </location>
</feature>
<organism evidence="2 3">
    <name type="scientific">Corynebacterium tuberculostearicum</name>
    <dbReference type="NCBI Taxonomy" id="38304"/>
    <lineage>
        <taxon>Bacteria</taxon>
        <taxon>Bacillati</taxon>
        <taxon>Actinomycetota</taxon>
        <taxon>Actinomycetes</taxon>
        <taxon>Mycobacteriales</taxon>
        <taxon>Corynebacteriaceae</taxon>
        <taxon>Corynebacterium</taxon>
    </lineage>
</organism>
<keyword evidence="1" id="KW-0812">Transmembrane</keyword>
<keyword evidence="1" id="KW-1133">Transmembrane helix</keyword>
<accession>A0AAE4SX31</accession>
<dbReference type="AlphaFoldDB" id="A0AAE4SX31"/>